<dbReference type="GO" id="GO:0005829">
    <property type="term" value="C:cytosol"/>
    <property type="evidence" value="ECO:0007669"/>
    <property type="project" value="TreeGrafter"/>
</dbReference>
<dbReference type="FunFam" id="3.30.70.260:FF:000018">
    <property type="entry name" value="Ribose-5-phosphate isomerase A"/>
    <property type="match status" value="1"/>
</dbReference>
<dbReference type="NCBIfam" id="TIGR00021">
    <property type="entry name" value="rpiA"/>
    <property type="match status" value="1"/>
</dbReference>
<comment type="function">
    <text evidence="4">Catalyzes the reversible conversion of ribose-5-phosphate to ribulose 5-phosphate.</text>
</comment>
<dbReference type="InterPro" id="IPR004788">
    <property type="entry name" value="Ribose5P_isomerase_type_A"/>
</dbReference>
<organism evidence="5 6">
    <name type="scientific">Candidatus Synechococcus spongiarum SP3</name>
    <dbReference type="NCBI Taxonomy" id="1604020"/>
    <lineage>
        <taxon>Bacteria</taxon>
        <taxon>Bacillati</taxon>
        <taxon>Cyanobacteriota</taxon>
        <taxon>Cyanophyceae</taxon>
        <taxon>Synechococcales</taxon>
        <taxon>Synechococcaceae</taxon>
        <taxon>Synechococcus</taxon>
    </lineage>
</organism>
<dbReference type="AlphaFoldDB" id="A0A0G2IX02"/>
<dbReference type="SUPFAM" id="SSF100950">
    <property type="entry name" value="NagB/RpiA/CoA transferase-like"/>
    <property type="match status" value="1"/>
</dbReference>
<dbReference type="PANTHER" id="PTHR11934:SF0">
    <property type="entry name" value="RIBOSE-5-PHOSPHATE ISOMERASE"/>
    <property type="match status" value="1"/>
</dbReference>
<comment type="caution">
    <text evidence="5">The sequence shown here is derived from an EMBL/GenBank/DDBJ whole genome shotgun (WGS) entry which is preliminary data.</text>
</comment>
<comment type="catalytic activity">
    <reaction evidence="1 4">
        <text>aldehydo-D-ribose 5-phosphate = D-ribulose 5-phosphate</text>
        <dbReference type="Rhea" id="RHEA:14657"/>
        <dbReference type="ChEBI" id="CHEBI:58121"/>
        <dbReference type="ChEBI" id="CHEBI:58273"/>
        <dbReference type="EC" id="5.3.1.6"/>
    </reaction>
</comment>
<dbReference type="Proteomes" id="UP000035067">
    <property type="component" value="Unassembled WGS sequence"/>
</dbReference>
<dbReference type="Pfam" id="PF06026">
    <property type="entry name" value="Rib_5-P_isom_A"/>
    <property type="match status" value="1"/>
</dbReference>
<comment type="subunit">
    <text evidence="4">Homodimer.</text>
</comment>
<keyword evidence="3 4" id="KW-0413">Isomerase</keyword>
<evidence type="ECO:0000313" key="5">
    <source>
        <dbReference type="EMBL" id="KKZ13174.1"/>
    </source>
</evidence>
<feature type="binding site" evidence="4">
    <location>
        <begin position="87"/>
        <end position="90"/>
    </location>
    <ligand>
        <name>substrate</name>
    </ligand>
</feature>
<dbReference type="PATRIC" id="fig|1604020.3.peg.1247"/>
<dbReference type="EMBL" id="JXQG01000004">
    <property type="protein sequence ID" value="KKZ13174.1"/>
    <property type="molecule type" value="Genomic_DNA"/>
</dbReference>
<accession>A0A0G2IX02</accession>
<evidence type="ECO:0000256" key="2">
    <source>
        <dbReference type="ARBA" id="ARBA00008088"/>
    </source>
</evidence>
<dbReference type="GO" id="GO:0006014">
    <property type="term" value="P:D-ribose metabolic process"/>
    <property type="evidence" value="ECO:0007669"/>
    <property type="project" value="TreeGrafter"/>
</dbReference>
<dbReference type="Gene3D" id="3.30.70.260">
    <property type="match status" value="1"/>
</dbReference>
<comment type="pathway">
    <text evidence="4">Carbohydrate degradation; pentose phosphate pathway; D-ribose 5-phosphate from D-ribulose 5-phosphate (non-oxidative stage): step 1/1.</text>
</comment>
<gene>
    <name evidence="4" type="primary">rpiA</name>
    <name evidence="5" type="ORF">TE42_01460</name>
</gene>
<evidence type="ECO:0000313" key="6">
    <source>
        <dbReference type="Proteomes" id="UP000035067"/>
    </source>
</evidence>
<dbReference type="NCBIfam" id="NF001924">
    <property type="entry name" value="PRK00702.1"/>
    <property type="match status" value="1"/>
</dbReference>
<comment type="similarity">
    <text evidence="2 4">Belongs to the ribose 5-phosphate isomerase family.</text>
</comment>
<name>A0A0G2IX02_9SYNE</name>
<dbReference type="InterPro" id="IPR037171">
    <property type="entry name" value="NagB/RpiA_transferase-like"/>
</dbReference>
<feature type="binding site" evidence="4">
    <location>
        <position position="127"/>
    </location>
    <ligand>
        <name>substrate</name>
    </ligand>
</feature>
<dbReference type="InterPro" id="IPR020672">
    <property type="entry name" value="Ribose5P_isomerase_typA_subgr"/>
</dbReference>
<proteinExistence type="inferred from homology"/>
<dbReference type="EC" id="5.3.1.6" evidence="4"/>
<dbReference type="CDD" id="cd01398">
    <property type="entry name" value="RPI_A"/>
    <property type="match status" value="1"/>
</dbReference>
<sequence length="240" mass="25331">MSDLQSRIKQAVAEAAVEQVRSGMVLGLGSGSTAALMIEALGQRLSQGRLENVTAVPTSFQSQVLAGRLGIPLVDLNHVEAVDLAIDGADEVDPGFQLIKGGGACHVQEKLVASAARRFVVVVDASKLVDRLNLDFLLPVEVLPGAWALVSRRLRAMGVECELRIAQRKAGPVVTDQGNLVLDARFPGGIDDGAELERRLNAIPGVVENGLFVNLVDQVLVGEATEEGIHVRTLAPPDGP</sequence>
<dbReference type="SMART" id="SM01134">
    <property type="entry name" value="DeoRC"/>
    <property type="match status" value="1"/>
</dbReference>
<protein>
    <recommendedName>
        <fullName evidence="4">Ribose-5-phosphate isomerase A</fullName>
        <ecNumber evidence="4">5.3.1.6</ecNumber>
    </recommendedName>
    <alternativeName>
        <fullName evidence="4">Phosphoriboisomerase A</fullName>
        <shortName evidence="4">PRI</shortName>
    </alternativeName>
</protein>
<dbReference type="GO" id="GO:0009052">
    <property type="term" value="P:pentose-phosphate shunt, non-oxidative branch"/>
    <property type="evidence" value="ECO:0007669"/>
    <property type="project" value="UniProtKB-UniRule"/>
</dbReference>
<dbReference type="FunFam" id="3.40.50.1360:FF:000001">
    <property type="entry name" value="Ribose-5-phosphate isomerase A"/>
    <property type="match status" value="1"/>
</dbReference>
<feature type="active site" description="Proton acceptor" evidence="4">
    <location>
        <position position="109"/>
    </location>
</feature>
<evidence type="ECO:0000256" key="4">
    <source>
        <dbReference type="HAMAP-Rule" id="MF_00170"/>
    </source>
</evidence>
<dbReference type="SUPFAM" id="SSF75445">
    <property type="entry name" value="D-ribose-5-phosphate isomerase (RpiA), lid domain"/>
    <property type="match status" value="1"/>
</dbReference>
<feature type="binding site" evidence="4">
    <location>
        <begin position="30"/>
        <end position="33"/>
    </location>
    <ligand>
        <name>substrate</name>
    </ligand>
</feature>
<evidence type="ECO:0000256" key="1">
    <source>
        <dbReference type="ARBA" id="ARBA00001713"/>
    </source>
</evidence>
<feature type="binding site" evidence="4">
    <location>
        <begin position="100"/>
        <end position="103"/>
    </location>
    <ligand>
        <name>substrate</name>
    </ligand>
</feature>
<dbReference type="PANTHER" id="PTHR11934">
    <property type="entry name" value="RIBOSE-5-PHOSPHATE ISOMERASE"/>
    <property type="match status" value="1"/>
</dbReference>
<dbReference type="UniPathway" id="UPA00115">
    <property type="reaction ID" value="UER00412"/>
</dbReference>
<reference evidence="5 6" key="1">
    <citation type="submission" date="2015-01" db="EMBL/GenBank/DDBJ databases">
        <title>Lifestyle Evolution in Cyanobacterial Symbionts of Sponges.</title>
        <authorList>
            <person name="Burgsdorf I."/>
            <person name="Slaby B.M."/>
            <person name="Handley K.M."/>
            <person name="Haber M."/>
            <person name="Blom J."/>
            <person name="Marshall C.W."/>
            <person name="Gilbert J.A."/>
            <person name="Hentschel U."/>
            <person name="Steindler L."/>
        </authorList>
    </citation>
    <scope>NUCLEOTIDE SEQUENCE [LARGE SCALE GENOMIC DNA]</scope>
    <source>
        <strain evidence="5">SP3</strain>
    </source>
</reference>
<dbReference type="GO" id="GO:0004751">
    <property type="term" value="F:ribose-5-phosphate isomerase activity"/>
    <property type="evidence" value="ECO:0007669"/>
    <property type="project" value="UniProtKB-UniRule"/>
</dbReference>
<dbReference type="Gene3D" id="3.40.50.1360">
    <property type="match status" value="1"/>
</dbReference>
<dbReference type="HAMAP" id="MF_00170">
    <property type="entry name" value="Rib_5P_isom_A"/>
    <property type="match status" value="1"/>
</dbReference>
<evidence type="ECO:0000256" key="3">
    <source>
        <dbReference type="ARBA" id="ARBA00023235"/>
    </source>
</evidence>